<sequence length="255" mass="29501">MFPSINFNAKNMEPLSFSVYDLSKLNASQNSRLAKMEHLHRWEQFSRPFFSQRVTKSSFPTHLDPQTMNEAELFLYNIYQQLEGYVDYEDDQNSQELQPRSLLQEETKNIMQDSNKTAIIDVQQDRIDSGSVENQSNQSKQNSKISCLFEPRKNAKLSTDLRVHQLKTYRKKRPSTQPGSDPVSPQQQTIDKASVRRNKIPIVVPLRCIPLRVRKKRANCSNSQPDSFETIQIIVPAQSVSIKVNRQVVSVHQQH</sequence>
<reference evidence="2" key="2">
    <citation type="submission" date="2020-01" db="EMBL/GenBank/DDBJ databases">
        <authorList>
            <person name="Korhonen P.K.K."/>
            <person name="Guangxu M.G."/>
            <person name="Wang T.W."/>
            <person name="Stroehlein A.J.S."/>
            <person name="Young N.D."/>
            <person name="Ang C.-S.A."/>
            <person name="Fernando D.W.F."/>
            <person name="Lu H.L."/>
            <person name="Taylor S.T."/>
            <person name="Ehtesham M.E.M."/>
            <person name="Najaraj S.H.N."/>
            <person name="Harsha G.H.G."/>
            <person name="Madugundu A.M."/>
            <person name="Renuse S.R."/>
            <person name="Holt D.H."/>
            <person name="Pandey A.P."/>
            <person name="Papenfuss A.P."/>
            <person name="Gasser R.B.G."/>
            <person name="Fischer K.F."/>
        </authorList>
    </citation>
    <scope>NUCLEOTIDE SEQUENCE</scope>
    <source>
        <strain evidence="2">SSS_KF_BRIS2020</strain>
    </source>
</reference>
<evidence type="ECO:0000313" key="2">
    <source>
        <dbReference type="EMBL" id="KAF7494904.1"/>
    </source>
</evidence>
<feature type="region of interest" description="Disordered" evidence="1">
    <location>
        <begin position="169"/>
        <end position="196"/>
    </location>
</feature>
<gene>
    <name evidence="2" type="ORF">SSS_8754</name>
</gene>
<dbReference type="EnsemblMetazoa" id="SSS_8754s_mrna">
    <property type="protein sequence ID" value="KAF7494904.1"/>
    <property type="gene ID" value="SSS_8754"/>
</dbReference>
<dbReference type="EMBL" id="WVUK01000051">
    <property type="protein sequence ID" value="KAF7494904.1"/>
    <property type="molecule type" value="Genomic_DNA"/>
</dbReference>
<feature type="compositionally biased region" description="Polar residues" evidence="1">
    <location>
        <begin position="175"/>
        <end position="191"/>
    </location>
</feature>
<dbReference type="Proteomes" id="UP000070412">
    <property type="component" value="Unassembled WGS sequence"/>
</dbReference>
<reference evidence="4" key="1">
    <citation type="journal article" date="2020" name="PLoS Negl. Trop. Dis.">
        <title>High-quality nuclear genome for Sarcoptes scabiei-A critical resource for a neglected parasite.</title>
        <authorList>
            <person name="Korhonen P.K."/>
            <person name="Gasser R.B."/>
            <person name="Ma G."/>
            <person name="Wang T."/>
            <person name="Stroehlein A.J."/>
            <person name="Young N.D."/>
            <person name="Ang C.S."/>
            <person name="Fernando D.D."/>
            <person name="Lu H.C."/>
            <person name="Taylor S."/>
            <person name="Reynolds S.L."/>
            <person name="Mofiz E."/>
            <person name="Najaraj S.H."/>
            <person name="Gowda H."/>
            <person name="Madugundu A."/>
            <person name="Renuse S."/>
            <person name="Holt D."/>
            <person name="Pandey A."/>
            <person name="Papenfuss A.T."/>
            <person name="Fischer K."/>
        </authorList>
    </citation>
    <scope>NUCLEOTIDE SEQUENCE [LARGE SCALE GENOMIC DNA]</scope>
</reference>
<proteinExistence type="predicted"/>
<accession>A0A834RCW1</accession>
<organism evidence="2">
    <name type="scientific">Sarcoptes scabiei</name>
    <name type="common">Itch mite</name>
    <name type="synonym">Acarus scabiei</name>
    <dbReference type="NCBI Taxonomy" id="52283"/>
    <lineage>
        <taxon>Eukaryota</taxon>
        <taxon>Metazoa</taxon>
        <taxon>Ecdysozoa</taxon>
        <taxon>Arthropoda</taxon>
        <taxon>Chelicerata</taxon>
        <taxon>Arachnida</taxon>
        <taxon>Acari</taxon>
        <taxon>Acariformes</taxon>
        <taxon>Sarcoptiformes</taxon>
        <taxon>Astigmata</taxon>
        <taxon>Psoroptidia</taxon>
        <taxon>Sarcoptoidea</taxon>
        <taxon>Sarcoptidae</taxon>
        <taxon>Sarcoptinae</taxon>
        <taxon>Sarcoptes</taxon>
    </lineage>
</organism>
<name>A0A834RCW1_SARSC</name>
<evidence type="ECO:0000256" key="1">
    <source>
        <dbReference type="SAM" id="MobiDB-lite"/>
    </source>
</evidence>
<dbReference type="AlphaFoldDB" id="A0A834RCW1"/>
<protein>
    <submittedName>
        <fullName evidence="2 3">Uncharacterized protein</fullName>
    </submittedName>
</protein>
<reference evidence="3" key="3">
    <citation type="submission" date="2022-06" db="UniProtKB">
        <authorList>
            <consortium name="EnsemblMetazoa"/>
        </authorList>
    </citation>
    <scope>IDENTIFICATION</scope>
</reference>
<keyword evidence="4" id="KW-1185">Reference proteome</keyword>
<evidence type="ECO:0000313" key="4">
    <source>
        <dbReference type="Proteomes" id="UP000070412"/>
    </source>
</evidence>
<evidence type="ECO:0000313" key="3">
    <source>
        <dbReference type="EnsemblMetazoa" id="KAF7494904.1"/>
    </source>
</evidence>